<dbReference type="PANTHER" id="PTHR10739:SF13">
    <property type="entry name" value="CHOLINE-PHOSPHATE CYTIDYLYLTRANSFERASE"/>
    <property type="match status" value="1"/>
</dbReference>
<proteinExistence type="predicted"/>
<sequence length="63" mass="7162">MCMPRPCGGAQVKQAGRFRATQRTEGISTSDLILRVLKDYNSYVLRNLQRGYTRKQLGISMVK</sequence>
<evidence type="ECO:0000313" key="1">
    <source>
        <dbReference type="EMBL" id="GFH07022.1"/>
    </source>
</evidence>
<dbReference type="InterPro" id="IPR045049">
    <property type="entry name" value="Pcy1-like"/>
</dbReference>
<reference evidence="1 2" key="1">
    <citation type="submission" date="2020-02" db="EMBL/GenBank/DDBJ databases">
        <title>Draft genome sequence of Haematococcus lacustris strain NIES-144.</title>
        <authorList>
            <person name="Morimoto D."/>
            <person name="Nakagawa S."/>
            <person name="Yoshida T."/>
            <person name="Sawayama S."/>
        </authorList>
    </citation>
    <scope>NUCLEOTIDE SEQUENCE [LARGE SCALE GENOMIC DNA]</scope>
    <source>
        <strain evidence="1 2">NIES-144</strain>
    </source>
</reference>
<dbReference type="GO" id="GO:0031210">
    <property type="term" value="F:phosphatidylcholine binding"/>
    <property type="evidence" value="ECO:0007669"/>
    <property type="project" value="TreeGrafter"/>
</dbReference>
<dbReference type="GO" id="GO:0004105">
    <property type="term" value="F:choline-phosphate cytidylyltransferase activity"/>
    <property type="evidence" value="ECO:0007669"/>
    <property type="project" value="InterPro"/>
</dbReference>
<organism evidence="1 2">
    <name type="scientific">Haematococcus lacustris</name>
    <name type="common">Green alga</name>
    <name type="synonym">Haematococcus pluvialis</name>
    <dbReference type="NCBI Taxonomy" id="44745"/>
    <lineage>
        <taxon>Eukaryota</taxon>
        <taxon>Viridiplantae</taxon>
        <taxon>Chlorophyta</taxon>
        <taxon>core chlorophytes</taxon>
        <taxon>Chlorophyceae</taxon>
        <taxon>CS clade</taxon>
        <taxon>Chlamydomonadales</taxon>
        <taxon>Haematococcaceae</taxon>
        <taxon>Haematococcus</taxon>
    </lineage>
</organism>
<dbReference type="EMBL" id="BLLF01000069">
    <property type="protein sequence ID" value="GFH07022.1"/>
    <property type="molecule type" value="Genomic_DNA"/>
</dbReference>
<accession>A0A699YVF9</accession>
<keyword evidence="1" id="KW-0548">Nucleotidyltransferase</keyword>
<protein>
    <submittedName>
        <fullName evidence="1">Choline-phosphate cytidylyltransferase</fullName>
    </submittedName>
</protein>
<evidence type="ECO:0000313" key="2">
    <source>
        <dbReference type="Proteomes" id="UP000485058"/>
    </source>
</evidence>
<keyword evidence="1" id="KW-0808">Transferase</keyword>
<comment type="caution">
    <text evidence="1">The sequence shown here is derived from an EMBL/GenBank/DDBJ whole genome shotgun (WGS) entry which is preliminary data.</text>
</comment>
<feature type="non-terminal residue" evidence="1">
    <location>
        <position position="63"/>
    </location>
</feature>
<dbReference type="PANTHER" id="PTHR10739">
    <property type="entry name" value="CYTIDYLYLTRANSFERASE"/>
    <property type="match status" value="1"/>
</dbReference>
<gene>
    <name evidence="1" type="ORF">HaLaN_01762</name>
</gene>
<dbReference type="AlphaFoldDB" id="A0A699YVF9"/>
<keyword evidence="2" id="KW-1185">Reference proteome</keyword>
<dbReference type="InterPro" id="IPR014729">
    <property type="entry name" value="Rossmann-like_a/b/a_fold"/>
</dbReference>
<feature type="non-terminal residue" evidence="1">
    <location>
        <position position="1"/>
    </location>
</feature>
<name>A0A699YVF9_HAELA</name>
<dbReference type="Gene3D" id="3.40.50.620">
    <property type="entry name" value="HUPs"/>
    <property type="match status" value="1"/>
</dbReference>
<dbReference type="Proteomes" id="UP000485058">
    <property type="component" value="Unassembled WGS sequence"/>
</dbReference>